<evidence type="ECO:0000256" key="2">
    <source>
        <dbReference type="ARBA" id="ARBA00023125"/>
    </source>
</evidence>
<dbReference type="InterPro" id="IPR009057">
    <property type="entry name" value="Homeodomain-like_sf"/>
</dbReference>
<dbReference type="Proteomes" id="UP000186922">
    <property type="component" value="Unassembled WGS sequence"/>
</dbReference>
<proteinExistence type="predicted"/>
<dbReference type="GO" id="GO:0005634">
    <property type="term" value="C:nucleus"/>
    <property type="evidence" value="ECO:0007669"/>
    <property type="project" value="UniProtKB-SubCell"/>
</dbReference>
<evidence type="ECO:0000313" key="5">
    <source>
        <dbReference type="Proteomes" id="UP000186922"/>
    </source>
</evidence>
<dbReference type="EMBL" id="BDGG01000002">
    <property type="protein sequence ID" value="GAU92137.1"/>
    <property type="molecule type" value="Genomic_DNA"/>
</dbReference>
<name>A0A1D1UXW3_RAMVA</name>
<protein>
    <recommendedName>
        <fullName evidence="3">HTH CENPB-type domain-containing protein</fullName>
    </recommendedName>
</protein>
<keyword evidence="5" id="KW-1185">Reference proteome</keyword>
<evidence type="ECO:0000256" key="1">
    <source>
        <dbReference type="ARBA" id="ARBA00004123"/>
    </source>
</evidence>
<dbReference type="SUPFAM" id="SSF46689">
    <property type="entry name" value="Homeodomain-like"/>
    <property type="match status" value="1"/>
</dbReference>
<sequence length="238" mass="26711">MEYISRISSKRREALPVDLCIRQIPVSSELVLLTAEMASGSNPAGNGSTVVARGRTGDRLTLDEKRKILELYPSQVILREVMEKSNIRSRSTIAKLGKQREKYLALPANVRGKSIVSRKRKFDVLEEAAMKNHGDCIQKGFPVSFTDLKEEARLVATNLNTENFKGSQGWVSGVLRRNQLQTVVLQGEEAGSDPKVAEDWIRDKLPEILQEYKNADIFNCDETGSYCRSTPRKTLLKV</sequence>
<organism evidence="4 5">
    <name type="scientific">Ramazzottius varieornatus</name>
    <name type="common">Water bear</name>
    <name type="synonym">Tardigrade</name>
    <dbReference type="NCBI Taxonomy" id="947166"/>
    <lineage>
        <taxon>Eukaryota</taxon>
        <taxon>Metazoa</taxon>
        <taxon>Ecdysozoa</taxon>
        <taxon>Tardigrada</taxon>
        <taxon>Eutardigrada</taxon>
        <taxon>Parachela</taxon>
        <taxon>Hypsibioidea</taxon>
        <taxon>Ramazzottiidae</taxon>
        <taxon>Ramazzottius</taxon>
    </lineage>
</organism>
<accession>A0A1D1UXW3</accession>
<keyword evidence="2" id="KW-0238">DNA-binding</keyword>
<dbReference type="InterPro" id="IPR006600">
    <property type="entry name" value="HTH_CenpB_DNA-bd_dom"/>
</dbReference>
<dbReference type="GO" id="GO:0003677">
    <property type="term" value="F:DNA binding"/>
    <property type="evidence" value="ECO:0007669"/>
    <property type="project" value="UniProtKB-KW"/>
</dbReference>
<dbReference type="SMART" id="SM00674">
    <property type="entry name" value="CENPB"/>
    <property type="match status" value="1"/>
</dbReference>
<dbReference type="AlphaFoldDB" id="A0A1D1UXW3"/>
<dbReference type="PROSITE" id="PS51253">
    <property type="entry name" value="HTH_CENPB"/>
    <property type="match status" value="1"/>
</dbReference>
<comment type="subcellular location">
    <subcellularLocation>
        <location evidence="1">Nucleus</location>
    </subcellularLocation>
</comment>
<reference evidence="4 5" key="1">
    <citation type="journal article" date="2016" name="Nat. Commun.">
        <title>Extremotolerant tardigrade genome and improved radiotolerance of human cultured cells by tardigrade-unique protein.</title>
        <authorList>
            <person name="Hashimoto T."/>
            <person name="Horikawa D.D."/>
            <person name="Saito Y."/>
            <person name="Kuwahara H."/>
            <person name="Kozuka-Hata H."/>
            <person name="Shin-I T."/>
            <person name="Minakuchi Y."/>
            <person name="Ohishi K."/>
            <person name="Motoyama A."/>
            <person name="Aizu T."/>
            <person name="Enomoto A."/>
            <person name="Kondo K."/>
            <person name="Tanaka S."/>
            <person name="Hara Y."/>
            <person name="Koshikawa S."/>
            <person name="Sagara H."/>
            <person name="Miura T."/>
            <person name="Yokobori S."/>
            <person name="Miyagawa K."/>
            <person name="Suzuki Y."/>
            <person name="Kubo T."/>
            <person name="Oyama M."/>
            <person name="Kohara Y."/>
            <person name="Fujiyama A."/>
            <person name="Arakawa K."/>
            <person name="Katayama T."/>
            <person name="Toyoda A."/>
            <person name="Kunieda T."/>
        </authorList>
    </citation>
    <scope>NUCLEOTIDE SEQUENCE [LARGE SCALE GENOMIC DNA]</scope>
    <source>
        <strain evidence="4 5">YOKOZUNA-1</strain>
    </source>
</reference>
<dbReference type="PANTHER" id="PTHR19303:SF73">
    <property type="entry name" value="PROTEIN PDC2"/>
    <property type="match status" value="1"/>
</dbReference>
<evidence type="ECO:0000259" key="3">
    <source>
        <dbReference type="PROSITE" id="PS51253"/>
    </source>
</evidence>
<dbReference type="OrthoDB" id="125347at2759"/>
<dbReference type="PANTHER" id="PTHR19303">
    <property type="entry name" value="TRANSPOSON"/>
    <property type="match status" value="1"/>
</dbReference>
<evidence type="ECO:0000313" key="4">
    <source>
        <dbReference type="EMBL" id="GAU92137.1"/>
    </source>
</evidence>
<feature type="domain" description="HTH CENPB-type" evidence="3">
    <location>
        <begin position="113"/>
        <end position="184"/>
    </location>
</feature>
<dbReference type="InterPro" id="IPR050863">
    <property type="entry name" value="CenT-Element_Derived"/>
</dbReference>
<dbReference type="Pfam" id="PF03221">
    <property type="entry name" value="HTH_Tnp_Tc5"/>
    <property type="match status" value="1"/>
</dbReference>
<dbReference type="Gene3D" id="1.10.10.60">
    <property type="entry name" value="Homeodomain-like"/>
    <property type="match status" value="1"/>
</dbReference>
<gene>
    <name evidence="4" type="primary">RvY_04255-1</name>
    <name evidence="4" type="synonym">RvY_04255.1</name>
    <name evidence="4" type="ORF">RvY_04255</name>
</gene>
<comment type="caution">
    <text evidence="4">The sequence shown here is derived from an EMBL/GenBank/DDBJ whole genome shotgun (WGS) entry which is preliminary data.</text>
</comment>